<evidence type="ECO:0000256" key="7">
    <source>
        <dbReference type="SAM" id="Phobius"/>
    </source>
</evidence>
<feature type="domain" description="EF-hand" evidence="8">
    <location>
        <begin position="372"/>
        <end position="407"/>
    </location>
</feature>
<feature type="transmembrane region" description="Helical" evidence="7">
    <location>
        <begin position="167"/>
        <end position="189"/>
    </location>
</feature>
<dbReference type="Gene3D" id="1.10.238.10">
    <property type="entry name" value="EF-hand"/>
    <property type="match status" value="1"/>
</dbReference>
<dbReference type="GO" id="GO:0001518">
    <property type="term" value="C:voltage-gated sodium channel complex"/>
    <property type="evidence" value="ECO:0007669"/>
    <property type="project" value="TreeGrafter"/>
</dbReference>
<dbReference type="GO" id="GO:0005509">
    <property type="term" value="F:calcium ion binding"/>
    <property type="evidence" value="ECO:0007669"/>
    <property type="project" value="InterPro"/>
</dbReference>
<evidence type="ECO:0000256" key="4">
    <source>
        <dbReference type="ARBA" id="ARBA00022989"/>
    </source>
</evidence>
<evidence type="ECO:0000256" key="6">
    <source>
        <dbReference type="SAM" id="MobiDB-lite"/>
    </source>
</evidence>
<proteinExistence type="predicted"/>
<comment type="subcellular location">
    <subcellularLocation>
        <location evidence="1">Membrane</location>
        <topology evidence="1">Multi-pass membrane protein</topology>
    </subcellularLocation>
</comment>
<dbReference type="Gene3D" id="1.10.287.70">
    <property type="match status" value="1"/>
</dbReference>
<accession>A0A812G971</accession>
<dbReference type="EMBL" id="CAJNDS010000002">
    <property type="protein sequence ID" value="CAE6911722.1"/>
    <property type="molecule type" value="Genomic_DNA"/>
</dbReference>
<keyword evidence="5 7" id="KW-0472">Membrane</keyword>
<evidence type="ECO:0000313" key="9">
    <source>
        <dbReference type="EMBL" id="CAE6911722.1"/>
    </source>
</evidence>
<evidence type="ECO:0000256" key="2">
    <source>
        <dbReference type="ARBA" id="ARBA00022692"/>
    </source>
</evidence>
<evidence type="ECO:0000256" key="5">
    <source>
        <dbReference type="ARBA" id="ARBA00023136"/>
    </source>
</evidence>
<dbReference type="SUPFAM" id="SSF81324">
    <property type="entry name" value="Voltage-gated potassium channels"/>
    <property type="match status" value="1"/>
</dbReference>
<dbReference type="PANTHER" id="PTHR10037">
    <property type="entry name" value="VOLTAGE-GATED CATION CHANNEL CALCIUM AND SODIUM"/>
    <property type="match status" value="1"/>
</dbReference>
<dbReference type="GO" id="GO:0005248">
    <property type="term" value="F:voltage-gated sodium channel activity"/>
    <property type="evidence" value="ECO:0007669"/>
    <property type="project" value="TreeGrafter"/>
</dbReference>
<dbReference type="Proteomes" id="UP000604046">
    <property type="component" value="Unassembled WGS sequence"/>
</dbReference>
<dbReference type="InterPro" id="IPR011992">
    <property type="entry name" value="EF-hand-dom_pair"/>
</dbReference>
<feature type="transmembrane region" description="Helical" evidence="7">
    <location>
        <begin position="67"/>
        <end position="85"/>
    </location>
</feature>
<name>A0A812G971_9DINO</name>
<keyword evidence="4 7" id="KW-1133">Transmembrane helix</keyword>
<feature type="transmembrane region" description="Helical" evidence="7">
    <location>
        <begin position="234"/>
        <end position="254"/>
    </location>
</feature>
<keyword evidence="3" id="KW-0106">Calcium</keyword>
<comment type="caution">
    <text evidence="9">The sequence shown here is derived from an EMBL/GenBank/DDBJ whole genome shotgun (WGS) entry which is preliminary data.</text>
</comment>
<feature type="domain" description="EF-hand" evidence="8">
    <location>
        <begin position="415"/>
        <end position="450"/>
    </location>
</feature>
<evidence type="ECO:0000256" key="1">
    <source>
        <dbReference type="ARBA" id="ARBA00004141"/>
    </source>
</evidence>
<dbReference type="InterPro" id="IPR027359">
    <property type="entry name" value="Volt_channel_dom_sf"/>
</dbReference>
<dbReference type="CDD" id="cd00051">
    <property type="entry name" value="EFh"/>
    <property type="match status" value="1"/>
</dbReference>
<protein>
    <submittedName>
        <fullName evidence="9">SCN10A protein</fullName>
    </submittedName>
</protein>
<dbReference type="OrthoDB" id="26525at2759"/>
<sequence length="533" mass="59374">MSTAISRVLKGPQHPSQAKVKSQTLRLRKQLNQDGQLGSIGSASSVLLRTQRAGCFPADMRRVTHPLFDALTALVIVLNAASIGAETQYAAWDLTLPTGPSTALSAYMADMSGTVNPQELTLRIGAHRARLQAGSIGVEHGLRGLLDRVHETAHGQASWFLDPDMRLWNFFDLVLVAMSLIDFVVVRFMGAGAGGFDTVKMLKTLRIIRVFRVFRFFRQLTQLALMITDSIKSLIWALVLLAIIIYVFAIFLTANVSSWLLPFLGNPGADWQEIAAEHQDAYIRVLESAYGSLPNTIYTLVLAVLGGRSWHEVCTPLMKVGWFPVSLLLVYVAFVVLAVLNVVTGVFVDNAFRCAEKQRSLAIQKEMDRQEQFVQQIRDFFAAMDQDDSGDVTPEELAEMLKDPTLSAYFRVLGFEIDDAARFITLLDKDKDGAISVEEFLRGCLKYRGSATAVDMHQCLRLVRQTQRSLVELRSSFYGKPLSQPQSPDASVRYLLGTSAAVFAGVCWLWTCSATWQRGRERRIARPTRVFRA</sequence>
<feature type="transmembrane region" description="Helical" evidence="7">
    <location>
        <begin position="328"/>
        <end position="348"/>
    </location>
</feature>
<dbReference type="Gene3D" id="1.20.120.350">
    <property type="entry name" value="Voltage-gated potassium channels. Chain C"/>
    <property type="match status" value="1"/>
</dbReference>
<dbReference type="PROSITE" id="PS50222">
    <property type="entry name" value="EF_HAND_2"/>
    <property type="match status" value="2"/>
</dbReference>
<dbReference type="Pfam" id="PF13499">
    <property type="entry name" value="EF-hand_7"/>
    <property type="match status" value="1"/>
</dbReference>
<dbReference type="PANTHER" id="PTHR10037:SF62">
    <property type="entry name" value="SODIUM CHANNEL PROTEIN 60E"/>
    <property type="match status" value="1"/>
</dbReference>
<dbReference type="InterPro" id="IPR018247">
    <property type="entry name" value="EF_Hand_1_Ca_BS"/>
</dbReference>
<dbReference type="InterPro" id="IPR005821">
    <property type="entry name" value="Ion_trans_dom"/>
</dbReference>
<evidence type="ECO:0000313" key="10">
    <source>
        <dbReference type="Proteomes" id="UP000604046"/>
    </source>
</evidence>
<dbReference type="AlphaFoldDB" id="A0A812G971"/>
<keyword evidence="2 7" id="KW-0812">Transmembrane</keyword>
<organism evidence="9 10">
    <name type="scientific">Symbiodinium natans</name>
    <dbReference type="NCBI Taxonomy" id="878477"/>
    <lineage>
        <taxon>Eukaryota</taxon>
        <taxon>Sar</taxon>
        <taxon>Alveolata</taxon>
        <taxon>Dinophyceae</taxon>
        <taxon>Suessiales</taxon>
        <taxon>Symbiodiniaceae</taxon>
        <taxon>Symbiodinium</taxon>
    </lineage>
</organism>
<gene>
    <name evidence="9" type="primary">SCN10A</name>
    <name evidence="9" type="ORF">SNAT2548_LOCUS131</name>
</gene>
<dbReference type="InterPro" id="IPR043203">
    <property type="entry name" value="VGCC_Ca_Na"/>
</dbReference>
<dbReference type="SUPFAM" id="SSF47473">
    <property type="entry name" value="EF-hand"/>
    <property type="match status" value="1"/>
</dbReference>
<evidence type="ECO:0000256" key="3">
    <source>
        <dbReference type="ARBA" id="ARBA00022837"/>
    </source>
</evidence>
<dbReference type="PROSITE" id="PS00018">
    <property type="entry name" value="EF_HAND_1"/>
    <property type="match status" value="2"/>
</dbReference>
<reference evidence="9" key="1">
    <citation type="submission" date="2021-02" db="EMBL/GenBank/DDBJ databases">
        <authorList>
            <person name="Dougan E. K."/>
            <person name="Rhodes N."/>
            <person name="Thang M."/>
            <person name="Chan C."/>
        </authorList>
    </citation>
    <scope>NUCLEOTIDE SEQUENCE</scope>
</reference>
<evidence type="ECO:0000259" key="8">
    <source>
        <dbReference type="PROSITE" id="PS50222"/>
    </source>
</evidence>
<dbReference type="Pfam" id="PF00520">
    <property type="entry name" value="Ion_trans"/>
    <property type="match status" value="1"/>
</dbReference>
<dbReference type="InterPro" id="IPR002048">
    <property type="entry name" value="EF_hand_dom"/>
</dbReference>
<dbReference type="SMART" id="SM00054">
    <property type="entry name" value="EFh"/>
    <property type="match status" value="2"/>
</dbReference>
<keyword evidence="10" id="KW-1185">Reference proteome</keyword>
<feature type="region of interest" description="Disordered" evidence="6">
    <location>
        <begin position="1"/>
        <end position="22"/>
    </location>
</feature>